<dbReference type="InterPro" id="IPR027417">
    <property type="entry name" value="P-loop_NTPase"/>
</dbReference>
<proteinExistence type="predicted"/>
<dbReference type="PANTHER" id="PTHR30121">
    <property type="entry name" value="UNCHARACTERIZED PROTEIN YJGR-RELATED"/>
    <property type="match status" value="1"/>
</dbReference>
<evidence type="ECO:0000259" key="1">
    <source>
        <dbReference type="Pfam" id="PF19044"/>
    </source>
</evidence>
<dbReference type="Gene3D" id="3.40.50.300">
    <property type="entry name" value="P-loop containing nucleotide triphosphate hydrolases"/>
    <property type="match status" value="1"/>
</dbReference>
<evidence type="ECO:0000313" key="3">
    <source>
        <dbReference type="Proteomes" id="UP000189433"/>
    </source>
</evidence>
<dbReference type="PANTHER" id="PTHR30121:SF12">
    <property type="entry name" value="TYPE IV SECRETION SYSTEM PROTEIN CAGE"/>
    <property type="match status" value="1"/>
</dbReference>
<feature type="non-terminal residue" evidence="2">
    <location>
        <position position="1"/>
    </location>
</feature>
<evidence type="ECO:0000313" key="2">
    <source>
        <dbReference type="EMBL" id="OOF40055.1"/>
    </source>
</evidence>
<dbReference type="OrthoDB" id="9816422at2"/>
<dbReference type="RefSeq" id="WP_077417717.1">
    <property type="nucleotide sequence ID" value="NZ_MLHJ01000110.1"/>
</dbReference>
<comment type="caution">
    <text evidence="2">The sequence shown here is derived from an EMBL/GenBank/DDBJ whole genome shotgun (WGS) entry which is preliminary data.</text>
</comment>
<dbReference type="STRING" id="1908260.BKK50_09960"/>
<protein>
    <submittedName>
        <fullName evidence="2">ATPase</fullName>
    </submittedName>
</protein>
<dbReference type="SUPFAM" id="SSF52540">
    <property type="entry name" value="P-loop containing nucleoside triphosphate hydrolases"/>
    <property type="match status" value="1"/>
</dbReference>
<dbReference type="Pfam" id="PF19044">
    <property type="entry name" value="P-loop_TraG"/>
    <property type="match status" value="1"/>
</dbReference>
<dbReference type="InterPro" id="IPR051162">
    <property type="entry name" value="T4SS_component"/>
</dbReference>
<organism evidence="2 3">
    <name type="scientific">Rodentibacter rarus</name>
    <dbReference type="NCBI Taxonomy" id="1908260"/>
    <lineage>
        <taxon>Bacteria</taxon>
        <taxon>Pseudomonadati</taxon>
        <taxon>Pseudomonadota</taxon>
        <taxon>Gammaproteobacteria</taxon>
        <taxon>Pasteurellales</taxon>
        <taxon>Pasteurellaceae</taxon>
        <taxon>Rodentibacter</taxon>
    </lineage>
</organism>
<accession>A0A1V3IGC0</accession>
<sequence length="479" mass="54023">WKIIDTNELINAMQELGFIVVLANIALPATYYAQLPANFEYRPRLSTLSSRNFASLMSLHSFANGKVKNNCWGDAVTILSTPSGQPYFFNFHEVTPKGNDFGEKYLGNTTVLGTAGSGKTVLLTFLQSQLRKFADESTFNSNATKKELTTVYFDKDRGAEAHIRAMGGKYLTLENGKPTGFNPFMCEPTSENLSFLMSLMKLLVTRNGEILSAIEEERLYNAVKSVMALPIELRAYGISRMLEHLPEGISREEKENSLARRLKAWANGGAYGWVFDNPTDELKFEGYTDFGFDGSEFLDNKDTCAPLTFYLLHRVIKLLDGRRLALFLDEFWKWLKDPIFEDFVYNKFKVIRKEDGFVVPATQSPDEVLKSPIARAVIEQSATIILLPNPKATKKDYVDGLHFSQKEFEIVKSLDPDSRTFLVKKGHDSALAKLDLGNLGKNLKVLSTSKDNVPILHNVLAEFGEDPDKWLPVYKQRCI</sequence>
<dbReference type="InterPro" id="IPR043964">
    <property type="entry name" value="P-loop_TraG"/>
</dbReference>
<dbReference type="EMBL" id="MLHJ01000110">
    <property type="protein sequence ID" value="OOF40055.1"/>
    <property type="molecule type" value="Genomic_DNA"/>
</dbReference>
<feature type="domain" description="TraG P-loop" evidence="1">
    <location>
        <begin position="316"/>
        <end position="417"/>
    </location>
</feature>
<dbReference type="Proteomes" id="UP000189433">
    <property type="component" value="Unassembled WGS sequence"/>
</dbReference>
<keyword evidence="3" id="KW-1185">Reference proteome</keyword>
<name>A0A1V3IGC0_9PAST</name>
<dbReference type="AlphaFoldDB" id="A0A1V3IGC0"/>
<gene>
    <name evidence="2" type="ORF">BKK50_09960</name>
</gene>
<reference evidence="2 3" key="1">
    <citation type="submission" date="2016-10" db="EMBL/GenBank/DDBJ databases">
        <title>Rodentibacter gen. nov. and new species.</title>
        <authorList>
            <person name="Christensen H."/>
        </authorList>
    </citation>
    <scope>NUCLEOTIDE SEQUENCE [LARGE SCALE GENOMIC DNA]</scope>
    <source>
        <strain evidence="2 3">CCUG17206</strain>
    </source>
</reference>